<keyword evidence="2" id="KW-1185">Reference proteome</keyword>
<reference evidence="1 2" key="1">
    <citation type="journal article" date="2013" name="Genome Biol. Evol.">
        <title>Genomes of Stigonematalean cyanobacteria (subsection V) and the evolution of oxygenic photosynthesis from prokaryotes to plastids.</title>
        <authorList>
            <person name="Dagan T."/>
            <person name="Roettger M."/>
            <person name="Stucken K."/>
            <person name="Landan G."/>
            <person name="Koch R."/>
            <person name="Major P."/>
            <person name="Gould S.B."/>
            <person name="Goremykin V.V."/>
            <person name="Rippka R."/>
            <person name="Tandeau de Marsac N."/>
            <person name="Gugger M."/>
            <person name="Lockhart P.J."/>
            <person name="Allen J.F."/>
            <person name="Brune I."/>
            <person name="Maus I."/>
            <person name="Puhler A."/>
            <person name="Martin W.F."/>
        </authorList>
    </citation>
    <scope>NUCLEOTIDE SEQUENCE [LARGE SCALE GENOMIC DNA]</scope>
    <source>
        <strain evidence="1 2">PCC 7110</strain>
    </source>
</reference>
<gene>
    <name evidence="1" type="ORF">WA1_47400</name>
</gene>
<organism evidence="1 2">
    <name type="scientific">Scytonema hofmannii PCC 7110</name>
    <dbReference type="NCBI Taxonomy" id="128403"/>
    <lineage>
        <taxon>Bacteria</taxon>
        <taxon>Bacillati</taxon>
        <taxon>Cyanobacteriota</taxon>
        <taxon>Cyanophyceae</taxon>
        <taxon>Nostocales</taxon>
        <taxon>Scytonemataceae</taxon>
        <taxon>Scytonema</taxon>
    </lineage>
</organism>
<comment type="caution">
    <text evidence="1">The sequence shown here is derived from an EMBL/GenBank/DDBJ whole genome shotgun (WGS) entry which is preliminary data.</text>
</comment>
<protein>
    <recommendedName>
        <fullName evidence="3">N-acetyltransferase domain-containing protein</fullName>
    </recommendedName>
</protein>
<dbReference type="OrthoDB" id="6064764at2"/>
<dbReference type="Proteomes" id="UP000076925">
    <property type="component" value="Unassembled WGS sequence"/>
</dbReference>
<dbReference type="RefSeq" id="WP_017745083.1">
    <property type="nucleotide sequence ID" value="NZ_KQ976354.1"/>
</dbReference>
<name>A0A139WXS9_9CYAN</name>
<evidence type="ECO:0000313" key="1">
    <source>
        <dbReference type="EMBL" id="KYC37251.1"/>
    </source>
</evidence>
<dbReference type="EMBL" id="ANNX02000047">
    <property type="protein sequence ID" value="KYC37251.1"/>
    <property type="molecule type" value="Genomic_DNA"/>
</dbReference>
<accession>A0A139WXS9</accession>
<evidence type="ECO:0008006" key="3">
    <source>
        <dbReference type="Google" id="ProtNLM"/>
    </source>
</evidence>
<proteinExistence type="predicted"/>
<evidence type="ECO:0000313" key="2">
    <source>
        <dbReference type="Proteomes" id="UP000076925"/>
    </source>
</evidence>
<sequence length="184" mass="21428">MQLKIELKRGIDNVPVEAYLVQLAQKHIDDYVNNWIKQLQLFNQEDKYWDWVFKLRYIANQENREGYAVECLGQTQGLMMIETLLHGSRINIGKRLIYVDGIASAPNNRSAIQKPPQFKGVGTRLLNFARLRSVQLGYSGRVGLHSLPGAENFYDKQNMFNLGKDEEYEDLVYFEYGVYRELSK</sequence>
<dbReference type="AlphaFoldDB" id="A0A139WXS9"/>